<evidence type="ECO:0000256" key="7">
    <source>
        <dbReference type="SAM" id="Phobius"/>
    </source>
</evidence>
<comment type="subcellular location">
    <subcellularLocation>
        <location evidence="1">Cell membrane</location>
        <topology evidence="1">Multi-pass membrane protein</topology>
    </subcellularLocation>
</comment>
<dbReference type="InterPro" id="IPR011701">
    <property type="entry name" value="MFS"/>
</dbReference>
<name>A0ABS4Y5W6_9ACTN</name>
<evidence type="ECO:0000259" key="8">
    <source>
        <dbReference type="PROSITE" id="PS50850"/>
    </source>
</evidence>
<accession>A0ABS4Y5W6</accession>
<reference evidence="9 10" key="1">
    <citation type="submission" date="2021-03" db="EMBL/GenBank/DDBJ databases">
        <title>Sequencing the genomes of 1000 actinobacteria strains.</title>
        <authorList>
            <person name="Klenk H.-P."/>
        </authorList>
    </citation>
    <scope>NUCLEOTIDE SEQUENCE [LARGE SCALE GENOMIC DNA]</scope>
    <source>
        <strain evidence="9 10">DSM 41480</strain>
    </source>
</reference>
<evidence type="ECO:0000256" key="4">
    <source>
        <dbReference type="ARBA" id="ARBA00022989"/>
    </source>
</evidence>
<dbReference type="PANTHER" id="PTHR23513:SF6">
    <property type="entry name" value="MAJOR FACILITATOR SUPERFAMILY ASSOCIATED DOMAIN-CONTAINING PROTEIN"/>
    <property type="match status" value="1"/>
</dbReference>
<dbReference type="Pfam" id="PF07690">
    <property type="entry name" value="MFS_1"/>
    <property type="match status" value="1"/>
</dbReference>
<evidence type="ECO:0000256" key="2">
    <source>
        <dbReference type="ARBA" id="ARBA00022475"/>
    </source>
</evidence>
<dbReference type="Proteomes" id="UP001519291">
    <property type="component" value="Unassembled WGS sequence"/>
</dbReference>
<gene>
    <name evidence="9" type="ORF">JO379_003638</name>
</gene>
<dbReference type="EMBL" id="JAGIOH010000001">
    <property type="protein sequence ID" value="MBP2404169.1"/>
    <property type="molecule type" value="Genomic_DNA"/>
</dbReference>
<keyword evidence="4 7" id="KW-1133">Transmembrane helix</keyword>
<feature type="transmembrane region" description="Helical" evidence="7">
    <location>
        <begin position="178"/>
        <end position="201"/>
    </location>
</feature>
<feature type="transmembrane region" description="Helical" evidence="7">
    <location>
        <begin position="326"/>
        <end position="353"/>
    </location>
</feature>
<dbReference type="PROSITE" id="PS50850">
    <property type="entry name" value="MFS"/>
    <property type="match status" value="1"/>
</dbReference>
<evidence type="ECO:0000256" key="6">
    <source>
        <dbReference type="SAM" id="MobiDB-lite"/>
    </source>
</evidence>
<keyword evidence="10" id="KW-1185">Reference proteome</keyword>
<feature type="transmembrane region" description="Helical" evidence="7">
    <location>
        <begin position="236"/>
        <end position="258"/>
    </location>
</feature>
<feature type="transmembrane region" description="Helical" evidence="7">
    <location>
        <begin position="391"/>
        <end position="411"/>
    </location>
</feature>
<dbReference type="PANTHER" id="PTHR23513">
    <property type="entry name" value="INTEGRAL MEMBRANE EFFLUX PROTEIN-RELATED"/>
    <property type="match status" value="1"/>
</dbReference>
<keyword evidence="2" id="KW-1003">Cell membrane</keyword>
<feature type="region of interest" description="Disordered" evidence="6">
    <location>
        <begin position="422"/>
        <end position="441"/>
    </location>
</feature>
<feature type="transmembrane region" description="Helical" evidence="7">
    <location>
        <begin position="25"/>
        <end position="48"/>
    </location>
</feature>
<keyword evidence="3 7" id="KW-0812">Transmembrane</keyword>
<dbReference type="InterPro" id="IPR036259">
    <property type="entry name" value="MFS_trans_sf"/>
</dbReference>
<dbReference type="InterPro" id="IPR020846">
    <property type="entry name" value="MFS_dom"/>
</dbReference>
<organism evidence="9 10">
    <name type="scientific">Streptomyces syringium</name>
    <dbReference type="NCBI Taxonomy" id="76729"/>
    <lineage>
        <taxon>Bacteria</taxon>
        <taxon>Bacillati</taxon>
        <taxon>Actinomycetota</taxon>
        <taxon>Actinomycetes</taxon>
        <taxon>Kitasatosporales</taxon>
        <taxon>Streptomycetaceae</taxon>
        <taxon>Streptomyces</taxon>
    </lineage>
</organism>
<sequence>MTAAPTRTVEPPEESLWRNRDFLTFWLGETLSLLGTQVTNLALPLTAITSFHATDEQVGLLRFLQLVPYLGLALVFGVWADRARRRPIMLGANFARMLLLALVPVLYWTDALSTASLLVIACAVGVASVLFDVSWMAYVPTLVRDPAHYVEAGAKTGMSSSAADVAGPGLAGVLVGALTAPVALIVDAFSYLVSLISLLLIRTPEPRPRPPSARRHLPTELRDGLRWVLKNPVLRSLALIGFCCNFSMVTVWTMFLLYGTHDLHLGPTTLGTIFATASVGGLIGAAVSRKVIRRFRLGPVYFVAQAVLLTGPTLIVLAAGPRPVMVGMFVLSFFTTYLGLGVAGVVIVSLRQASTPQSMMGRMTAVFRTLLFGGGALGGLSAGLLSGRIGAHGALTVAAIGSAAVLIALFLSPVSRLAGLPTAPSAPEEPVTTGAAGRAAG</sequence>
<feature type="transmembrane region" description="Helical" evidence="7">
    <location>
        <begin position="365"/>
        <end position="385"/>
    </location>
</feature>
<evidence type="ECO:0000313" key="10">
    <source>
        <dbReference type="Proteomes" id="UP001519291"/>
    </source>
</evidence>
<feature type="domain" description="Major facilitator superfamily (MFS) profile" evidence="8">
    <location>
        <begin position="233"/>
        <end position="441"/>
    </location>
</feature>
<dbReference type="CDD" id="cd06173">
    <property type="entry name" value="MFS_MefA_like"/>
    <property type="match status" value="1"/>
</dbReference>
<evidence type="ECO:0000256" key="3">
    <source>
        <dbReference type="ARBA" id="ARBA00022692"/>
    </source>
</evidence>
<evidence type="ECO:0000256" key="1">
    <source>
        <dbReference type="ARBA" id="ARBA00004651"/>
    </source>
</evidence>
<dbReference type="SUPFAM" id="SSF103473">
    <property type="entry name" value="MFS general substrate transporter"/>
    <property type="match status" value="1"/>
</dbReference>
<protein>
    <submittedName>
        <fullName evidence="9">MFS family permease</fullName>
    </submittedName>
</protein>
<dbReference type="GeneID" id="91570514"/>
<feature type="transmembrane region" description="Helical" evidence="7">
    <location>
        <begin position="300"/>
        <end position="320"/>
    </location>
</feature>
<feature type="transmembrane region" description="Helical" evidence="7">
    <location>
        <begin position="115"/>
        <end position="138"/>
    </location>
</feature>
<keyword evidence="5 7" id="KW-0472">Membrane</keyword>
<dbReference type="Gene3D" id="1.20.1250.20">
    <property type="entry name" value="MFS general substrate transporter like domains"/>
    <property type="match status" value="1"/>
</dbReference>
<feature type="transmembrane region" description="Helical" evidence="7">
    <location>
        <begin position="270"/>
        <end position="288"/>
    </location>
</feature>
<evidence type="ECO:0000256" key="5">
    <source>
        <dbReference type="ARBA" id="ARBA00023136"/>
    </source>
</evidence>
<feature type="transmembrane region" description="Helical" evidence="7">
    <location>
        <begin position="60"/>
        <end position="80"/>
    </location>
</feature>
<comment type="caution">
    <text evidence="9">The sequence shown here is derived from an EMBL/GenBank/DDBJ whole genome shotgun (WGS) entry which is preliminary data.</text>
</comment>
<dbReference type="RefSeq" id="WP_130878403.1">
    <property type="nucleotide sequence ID" value="NZ_JAGIOH010000001.1"/>
</dbReference>
<proteinExistence type="predicted"/>
<evidence type="ECO:0000313" key="9">
    <source>
        <dbReference type="EMBL" id="MBP2404169.1"/>
    </source>
</evidence>